<evidence type="ECO:0000256" key="2">
    <source>
        <dbReference type="SAM" id="SignalP"/>
    </source>
</evidence>
<dbReference type="EMBL" id="MNPL01016072">
    <property type="protein sequence ID" value="OQR70796.1"/>
    <property type="molecule type" value="Genomic_DNA"/>
</dbReference>
<sequence>MKNCALVVGLCAVVLLSGVVANPKPTNKPFLPSSALDAQPPRTRVQPDINITGRNSKNFGGHVGGTVEHDIIRSNRHTLTGSAGAGQAFQRFDGRTFKAKPDYNVGLRYRYRFRR</sequence>
<evidence type="ECO:0000313" key="4">
    <source>
        <dbReference type="Proteomes" id="UP000192247"/>
    </source>
</evidence>
<name>A0A1V9XBI9_9ACAR</name>
<dbReference type="Proteomes" id="UP000192247">
    <property type="component" value="Unassembled WGS sequence"/>
</dbReference>
<dbReference type="AlphaFoldDB" id="A0A1V9XBI9"/>
<organism evidence="3 4">
    <name type="scientific">Tropilaelaps mercedesae</name>
    <dbReference type="NCBI Taxonomy" id="418985"/>
    <lineage>
        <taxon>Eukaryota</taxon>
        <taxon>Metazoa</taxon>
        <taxon>Ecdysozoa</taxon>
        <taxon>Arthropoda</taxon>
        <taxon>Chelicerata</taxon>
        <taxon>Arachnida</taxon>
        <taxon>Acari</taxon>
        <taxon>Parasitiformes</taxon>
        <taxon>Mesostigmata</taxon>
        <taxon>Gamasina</taxon>
        <taxon>Dermanyssoidea</taxon>
        <taxon>Laelapidae</taxon>
        <taxon>Tropilaelaps</taxon>
    </lineage>
</organism>
<proteinExistence type="predicted"/>
<accession>A0A1V9XBI9</accession>
<evidence type="ECO:0000313" key="3">
    <source>
        <dbReference type="EMBL" id="OQR70796.1"/>
    </source>
</evidence>
<feature type="signal peptide" evidence="2">
    <location>
        <begin position="1"/>
        <end position="21"/>
    </location>
</feature>
<dbReference type="InParanoid" id="A0A1V9XBI9"/>
<keyword evidence="2" id="KW-0732">Signal</keyword>
<comment type="caution">
    <text evidence="3">The sequence shown here is derived from an EMBL/GenBank/DDBJ whole genome shotgun (WGS) entry which is preliminary data.</text>
</comment>
<reference evidence="3 4" key="1">
    <citation type="journal article" date="2017" name="Gigascience">
        <title>Draft genome of the honey bee ectoparasitic mite, Tropilaelaps mercedesae, is shaped by the parasitic life history.</title>
        <authorList>
            <person name="Dong X."/>
            <person name="Armstrong S.D."/>
            <person name="Xia D."/>
            <person name="Makepeace B.L."/>
            <person name="Darby A.C."/>
            <person name="Kadowaki T."/>
        </authorList>
    </citation>
    <scope>NUCLEOTIDE SEQUENCE [LARGE SCALE GENOMIC DNA]</scope>
    <source>
        <strain evidence="3">Wuxi-XJTLU</strain>
    </source>
</reference>
<evidence type="ECO:0000256" key="1">
    <source>
        <dbReference type="SAM" id="MobiDB-lite"/>
    </source>
</evidence>
<keyword evidence="4" id="KW-1185">Reference proteome</keyword>
<protein>
    <submittedName>
        <fullName evidence="3">Uncharacterized protein</fullName>
    </submittedName>
</protein>
<feature type="chain" id="PRO_5011963723" evidence="2">
    <location>
        <begin position="22"/>
        <end position="115"/>
    </location>
</feature>
<dbReference type="OrthoDB" id="6481312at2759"/>
<gene>
    <name evidence="3" type="ORF">BIW11_11396</name>
</gene>
<feature type="region of interest" description="Disordered" evidence="1">
    <location>
        <begin position="27"/>
        <end position="65"/>
    </location>
</feature>